<keyword evidence="4" id="KW-1185">Reference proteome</keyword>
<evidence type="ECO:0000313" key="3">
    <source>
        <dbReference type="Proteomes" id="UP000095284"/>
    </source>
</evidence>
<dbReference type="EMBL" id="CAJFDI010000005">
    <property type="protein sequence ID" value="CAD5232140.1"/>
    <property type="molecule type" value="Genomic_DNA"/>
</dbReference>
<evidence type="ECO:0000313" key="4">
    <source>
        <dbReference type="Proteomes" id="UP000659654"/>
    </source>
</evidence>
<dbReference type="WBParaSite" id="BXY_0230400.1">
    <property type="protein sequence ID" value="BXY_0230400.1"/>
    <property type="gene ID" value="BXY_0230400"/>
</dbReference>
<reference evidence="5" key="1">
    <citation type="submission" date="2016-11" db="UniProtKB">
        <authorList>
            <consortium name="WormBaseParasite"/>
        </authorList>
    </citation>
    <scope>IDENTIFICATION</scope>
</reference>
<gene>
    <name evidence="2" type="ORF">BXYJ_LOCUS12231</name>
</gene>
<dbReference type="EMBL" id="CAJFCV020000005">
    <property type="protein sequence ID" value="CAG9124146.1"/>
    <property type="molecule type" value="Genomic_DNA"/>
</dbReference>
<evidence type="ECO:0000256" key="1">
    <source>
        <dbReference type="SAM" id="SignalP"/>
    </source>
</evidence>
<keyword evidence="1" id="KW-0732">Signal</keyword>
<proteinExistence type="predicted"/>
<feature type="chain" id="PRO_5036021868" evidence="1">
    <location>
        <begin position="18"/>
        <end position="160"/>
    </location>
</feature>
<accession>A0A1I7RNL7</accession>
<dbReference type="AlphaFoldDB" id="A0A1I7RNL7"/>
<dbReference type="Proteomes" id="UP000659654">
    <property type="component" value="Unassembled WGS sequence"/>
</dbReference>
<feature type="signal peptide" evidence="1">
    <location>
        <begin position="1"/>
        <end position="17"/>
    </location>
</feature>
<evidence type="ECO:0000313" key="2">
    <source>
        <dbReference type="EMBL" id="CAD5232140.1"/>
    </source>
</evidence>
<reference evidence="2" key="2">
    <citation type="submission" date="2020-09" db="EMBL/GenBank/DDBJ databases">
        <authorList>
            <person name="Kikuchi T."/>
        </authorList>
    </citation>
    <scope>NUCLEOTIDE SEQUENCE</scope>
    <source>
        <strain evidence="2">Ka4C1</strain>
    </source>
</reference>
<dbReference type="Proteomes" id="UP000582659">
    <property type="component" value="Unassembled WGS sequence"/>
</dbReference>
<organism evidence="3 5">
    <name type="scientific">Bursaphelenchus xylophilus</name>
    <name type="common">Pinewood nematode worm</name>
    <name type="synonym">Aphelenchoides xylophilus</name>
    <dbReference type="NCBI Taxonomy" id="6326"/>
    <lineage>
        <taxon>Eukaryota</taxon>
        <taxon>Metazoa</taxon>
        <taxon>Ecdysozoa</taxon>
        <taxon>Nematoda</taxon>
        <taxon>Chromadorea</taxon>
        <taxon>Rhabditida</taxon>
        <taxon>Tylenchina</taxon>
        <taxon>Tylenchomorpha</taxon>
        <taxon>Aphelenchoidea</taxon>
        <taxon>Aphelenchoididae</taxon>
        <taxon>Bursaphelenchus</taxon>
    </lineage>
</organism>
<evidence type="ECO:0000313" key="5">
    <source>
        <dbReference type="WBParaSite" id="BXY_0230400.1"/>
    </source>
</evidence>
<dbReference type="OrthoDB" id="10430869at2759"/>
<dbReference type="Proteomes" id="UP000095284">
    <property type="component" value="Unplaced"/>
</dbReference>
<sequence>MNKSRLLLICIILGVHGEGLKEKIEGIIENKAQKYALSLNSTQKELFLAEANLESKNLTRTRLVMSDQTTYSLLLDLLKESFQSGEVSATATDYLINVLKEWPKVIQDAKDTALYDKLLKEFNGLSKADQDTVNEIYPELIKTLSSSYWNSLLMKLPFPR</sequence>
<name>A0A1I7RNL7_BURXY</name>
<protein>
    <submittedName>
        <fullName evidence="2">(pine wood nematode) hypothetical protein</fullName>
    </submittedName>
</protein>